<dbReference type="RefSeq" id="WP_220379194.1">
    <property type="nucleotide sequence ID" value="NZ_CP080544.1"/>
</dbReference>
<evidence type="ECO:0000256" key="1">
    <source>
        <dbReference type="SAM" id="Phobius"/>
    </source>
</evidence>
<sequence>MSWVAIAVLVLMLWLAMKTISFAIKLALWIGMAAVAYWLFAQAFGLPLP</sequence>
<keyword evidence="1" id="KW-1133">Transmembrane helix</keyword>
<keyword evidence="1" id="KW-0812">Transmembrane</keyword>
<feature type="transmembrane region" description="Helical" evidence="1">
    <location>
        <begin position="28"/>
        <end position="48"/>
    </location>
</feature>
<reference evidence="2 3" key="1">
    <citation type="submission" date="2021-08" db="EMBL/GenBank/DDBJ databases">
        <title>Lysobacter sp. strain CJ11 Genome sequencing and assembly.</title>
        <authorList>
            <person name="Kim I."/>
        </authorList>
    </citation>
    <scope>NUCLEOTIDE SEQUENCE [LARGE SCALE GENOMIC DNA]</scope>
    <source>
        <strain evidence="2 3">CJ11</strain>
    </source>
</reference>
<accession>A0ABX8WLU7</accession>
<keyword evidence="1" id="KW-0472">Membrane</keyword>
<organism evidence="2 3">
    <name type="scientific">Lysobacter soyae</name>
    <dbReference type="NCBI Taxonomy" id="2764185"/>
    <lineage>
        <taxon>Bacteria</taxon>
        <taxon>Pseudomonadati</taxon>
        <taxon>Pseudomonadota</taxon>
        <taxon>Gammaproteobacteria</taxon>
        <taxon>Lysobacterales</taxon>
        <taxon>Lysobacteraceae</taxon>
        <taxon>Lysobacter</taxon>
    </lineage>
</organism>
<name>A0ABX8WLU7_9GAMM</name>
<keyword evidence="3" id="KW-1185">Reference proteome</keyword>
<gene>
    <name evidence="2" type="ORF">H8L67_07320</name>
</gene>
<evidence type="ECO:0000313" key="3">
    <source>
        <dbReference type="Proteomes" id="UP000824755"/>
    </source>
</evidence>
<proteinExistence type="predicted"/>
<dbReference type="Proteomes" id="UP000824755">
    <property type="component" value="Chromosome"/>
</dbReference>
<evidence type="ECO:0000313" key="2">
    <source>
        <dbReference type="EMBL" id="QYR52408.1"/>
    </source>
</evidence>
<protein>
    <submittedName>
        <fullName evidence="2">Uncharacterized protein</fullName>
    </submittedName>
</protein>
<dbReference type="EMBL" id="CP080544">
    <property type="protein sequence ID" value="QYR52408.1"/>
    <property type="molecule type" value="Genomic_DNA"/>
</dbReference>